<evidence type="ECO:0000256" key="2">
    <source>
        <dbReference type="SAM" id="MobiDB-lite"/>
    </source>
</evidence>
<evidence type="ECO:0000256" key="1">
    <source>
        <dbReference type="SAM" id="Coils"/>
    </source>
</evidence>
<protein>
    <submittedName>
        <fullName evidence="3">Putative conjugative transfer protein TraB</fullName>
    </submittedName>
</protein>
<evidence type="ECO:0000313" key="4">
    <source>
        <dbReference type="Proteomes" id="UP000054736"/>
    </source>
</evidence>
<feature type="compositionally biased region" description="Polar residues" evidence="2">
    <location>
        <begin position="464"/>
        <end position="481"/>
    </location>
</feature>
<feature type="region of interest" description="Disordered" evidence="2">
    <location>
        <begin position="430"/>
        <end position="487"/>
    </location>
</feature>
<comment type="caution">
    <text evidence="3">The sequence shown here is derived from an EMBL/GenBank/DDBJ whole genome shotgun (WGS) entry which is preliminary data.</text>
</comment>
<dbReference type="EMBL" id="LNXY01000020">
    <property type="protein sequence ID" value="KTC87657.1"/>
    <property type="molecule type" value="Genomic_DNA"/>
</dbReference>
<organism evidence="3 4">
    <name type="scientific">Legionella drozanskii LLAP-1</name>
    <dbReference type="NCBI Taxonomy" id="1212489"/>
    <lineage>
        <taxon>Bacteria</taxon>
        <taxon>Pseudomonadati</taxon>
        <taxon>Pseudomonadota</taxon>
        <taxon>Gammaproteobacteria</taxon>
        <taxon>Legionellales</taxon>
        <taxon>Legionellaceae</taxon>
        <taxon>Legionella</taxon>
    </lineage>
</organism>
<dbReference type="Pfam" id="PF03743">
    <property type="entry name" value="TrbI"/>
    <property type="match status" value="1"/>
</dbReference>
<dbReference type="Proteomes" id="UP000054736">
    <property type="component" value="Unassembled WGS sequence"/>
</dbReference>
<gene>
    <name evidence="3" type="ORF">Ldro_1276</name>
</gene>
<name>A0A0W0SWI5_9GAMM</name>
<dbReference type="CDD" id="cd16430">
    <property type="entry name" value="TraB"/>
    <property type="match status" value="1"/>
</dbReference>
<feature type="compositionally biased region" description="Basic and acidic residues" evidence="2">
    <location>
        <begin position="432"/>
        <end position="442"/>
    </location>
</feature>
<dbReference type="InterPro" id="IPR005498">
    <property type="entry name" value="T4SS_VirB10/TraB/TrbI"/>
</dbReference>
<sequence length="487" mass="53424">MFEKIKKWRSLKPKNANKLAKKEQLKHAAVLLLVAGVSYGFYCYSKTDYTKRPVQEEAHFDGVFDSQFNQASDEALLEQQQHQIDDLKELVSTHEKKQTQATTPEPDSDTKALVAAMQEKLVQLEDANKKTNEQLQIALLSTRQASLVTVSPPTREEIQAKQKQRQQIERELLAKSGLETVQFNNRRKKNIEARTSRNYVWAGTFVEGVLLTGILGDAGINGSKNMGTAMIRLTSAGIMPNDQHSRLEGCFALVSTYGDLSGSSVVLHVETLSCAGKDINFEQKAYGSVFDLDAMQDLRGTSILKTKPLLGYSAAAGILAGFGDGLKNLNTAQTINPGAGTITTYGQASTLAQSAAGGALSNPANRISDYVMRIADIYHPLVVARAGRRVSVLFTKGFWIDKEHQVYESGKSINEGRAENEATVTTIISRADGTRPEPREEAGSLFKTNGQEPLMQTARKENAFLSQQGQPTAPLFSTVQNEEPLHD</sequence>
<dbReference type="OrthoDB" id="15544at2"/>
<feature type="coiled-coil region" evidence="1">
    <location>
        <begin position="77"/>
        <end position="134"/>
    </location>
</feature>
<keyword evidence="1" id="KW-0175">Coiled coil</keyword>
<keyword evidence="4" id="KW-1185">Reference proteome</keyword>
<accession>A0A0W0SWI5</accession>
<reference evidence="3 4" key="1">
    <citation type="submission" date="2015-11" db="EMBL/GenBank/DDBJ databases">
        <title>Genomic analysis of 38 Legionella species identifies large and diverse effector repertoires.</title>
        <authorList>
            <person name="Burstein D."/>
            <person name="Amaro F."/>
            <person name="Zusman T."/>
            <person name="Lifshitz Z."/>
            <person name="Cohen O."/>
            <person name="Gilbert J.A."/>
            <person name="Pupko T."/>
            <person name="Shuman H.A."/>
            <person name="Segal G."/>
        </authorList>
    </citation>
    <scope>NUCLEOTIDE SEQUENCE [LARGE SCALE GENOMIC DNA]</scope>
    <source>
        <strain evidence="3 4">ATCC 700990</strain>
    </source>
</reference>
<dbReference type="PATRIC" id="fig|1212489.4.peg.1344"/>
<evidence type="ECO:0000313" key="3">
    <source>
        <dbReference type="EMBL" id="KTC87657.1"/>
    </source>
</evidence>
<dbReference type="RefSeq" id="WP_058495578.1">
    <property type="nucleotide sequence ID" value="NZ_CAAAIU010000018.1"/>
</dbReference>
<dbReference type="AlphaFoldDB" id="A0A0W0SWI5"/>
<proteinExistence type="predicted"/>
<dbReference type="STRING" id="1212489.Ldro_1276"/>